<evidence type="ECO:0000256" key="1">
    <source>
        <dbReference type="ARBA" id="ARBA00001974"/>
    </source>
</evidence>
<evidence type="ECO:0000313" key="7">
    <source>
        <dbReference type="Proteomes" id="UP000823941"/>
    </source>
</evidence>
<comment type="similarity">
    <text evidence="2">Belongs to the GMC oxidoreductase family.</text>
</comment>
<dbReference type="Pfam" id="PF00732">
    <property type="entry name" value="GMC_oxred_N"/>
    <property type="match status" value="1"/>
</dbReference>
<evidence type="ECO:0000313" key="6">
    <source>
        <dbReference type="EMBL" id="KAG7306603.1"/>
    </source>
</evidence>
<dbReference type="SUPFAM" id="SSF51905">
    <property type="entry name" value="FAD/NAD(P)-binding domain"/>
    <property type="match status" value="1"/>
</dbReference>
<dbReference type="Pfam" id="PF05199">
    <property type="entry name" value="GMC_oxred_C"/>
    <property type="match status" value="1"/>
</dbReference>
<proteinExistence type="inferred from homology"/>
<dbReference type="PIRSF" id="PIRSF000137">
    <property type="entry name" value="Alcohol_oxidase"/>
    <property type="match status" value="1"/>
</dbReference>
<feature type="domain" description="Glucose-methanol-choline oxidoreductase N-terminal" evidence="5">
    <location>
        <begin position="322"/>
        <end position="336"/>
    </location>
</feature>
<evidence type="ECO:0000256" key="4">
    <source>
        <dbReference type="ARBA" id="ARBA00022827"/>
    </source>
</evidence>
<name>A0ABQ7QNI2_PLUXY</name>
<evidence type="ECO:0000256" key="3">
    <source>
        <dbReference type="ARBA" id="ARBA00022630"/>
    </source>
</evidence>
<keyword evidence="4" id="KW-0274">FAD</keyword>
<dbReference type="SUPFAM" id="SSF54373">
    <property type="entry name" value="FAD-linked reductases, C-terminal domain"/>
    <property type="match status" value="1"/>
</dbReference>
<dbReference type="PANTHER" id="PTHR11552">
    <property type="entry name" value="GLUCOSE-METHANOL-CHOLINE GMC OXIDOREDUCTASE"/>
    <property type="match status" value="1"/>
</dbReference>
<dbReference type="PANTHER" id="PTHR11552:SF147">
    <property type="entry name" value="CHOLINE DEHYDROGENASE, MITOCHONDRIAL"/>
    <property type="match status" value="1"/>
</dbReference>
<dbReference type="EMBL" id="JAHIBW010000011">
    <property type="protein sequence ID" value="KAG7306603.1"/>
    <property type="molecule type" value="Genomic_DNA"/>
</dbReference>
<dbReference type="Proteomes" id="UP000823941">
    <property type="component" value="Chromosome 11"/>
</dbReference>
<gene>
    <name evidence="6" type="ORF">JYU34_007973</name>
</gene>
<sequence length="614" mass="66062">MGLLGAVSGVQGALGNVTNPVLDAGVQASLMTLTAALGVVTSGLSEAAFDWPKTSPLSGGERFDFIVVGGGAAGCVLARRLTELSDWSVLLIEAGGDPPLSSVIPGAFMLLTYSEQDWAYRAEDDGYSAQAQKLKHVVLHQGKMLGGGSSSSFLVYGRSKNLSCGDWDVPGWGFDDLYPYYLKVEDLQVPDIINSPDNVHHSQSGPIILTTHGPETGFTDTEDDMLTGFSQLGYERLNDANNPNTLGFGPAQLNSDEKGFRTSTAINYLLPIKDRKNFYLLKNTLASKIVFNGTRAVGVEVIRESGETQVFYANKEVISSAGSYRTPQLLMLSGIGPKNHLTDLGIEVLADLPVGLNLKELADIPLFMTGNQGLLSATQLASATLNLDSFPLPVVDGWFSLNDCQCPDFRIYPLTFGAASPFSTVGCNLLFNLETSACNALTLANTVKDVVFHQILLGSPKSSGNVTLRSLDPKDPPRVFTGFFSSDEDLTRMAEGVKRIARLKDTPTYKDYGAEIVDLELQQCKDYEFGTTDFWRCYSLNTVASLYGPTGTCRMSVEGAEGVVDDRLRVHNVQGLRIVDASVIVNLMGGEAHGKTLAVAEKAADIIKQDYGVL</sequence>
<organism evidence="6 7">
    <name type="scientific">Plutella xylostella</name>
    <name type="common">Diamondback moth</name>
    <name type="synonym">Plutella maculipennis</name>
    <dbReference type="NCBI Taxonomy" id="51655"/>
    <lineage>
        <taxon>Eukaryota</taxon>
        <taxon>Metazoa</taxon>
        <taxon>Ecdysozoa</taxon>
        <taxon>Arthropoda</taxon>
        <taxon>Hexapoda</taxon>
        <taxon>Insecta</taxon>
        <taxon>Pterygota</taxon>
        <taxon>Neoptera</taxon>
        <taxon>Endopterygota</taxon>
        <taxon>Lepidoptera</taxon>
        <taxon>Glossata</taxon>
        <taxon>Ditrysia</taxon>
        <taxon>Yponomeutoidea</taxon>
        <taxon>Plutellidae</taxon>
        <taxon>Plutella</taxon>
    </lineage>
</organism>
<reference evidence="6 7" key="1">
    <citation type="submission" date="2021-06" db="EMBL/GenBank/DDBJ databases">
        <title>A haploid diamondback moth (Plutella xylostella L.) genome assembly resolves 31 chromosomes and identifies a diamide resistance mutation.</title>
        <authorList>
            <person name="Ward C.M."/>
            <person name="Perry K.D."/>
            <person name="Baker G."/>
            <person name="Powis K."/>
            <person name="Heckel D.G."/>
            <person name="Baxter S.W."/>
        </authorList>
    </citation>
    <scope>NUCLEOTIDE SEQUENCE [LARGE SCALE GENOMIC DNA]</scope>
    <source>
        <strain evidence="6 7">LV</strain>
        <tissue evidence="6">Single pupa</tissue>
    </source>
</reference>
<dbReference type="InterPro" id="IPR012132">
    <property type="entry name" value="GMC_OxRdtase"/>
</dbReference>
<dbReference type="PROSITE" id="PS00624">
    <property type="entry name" value="GMC_OXRED_2"/>
    <property type="match status" value="1"/>
</dbReference>
<comment type="caution">
    <text evidence="6">The sequence shown here is derived from an EMBL/GenBank/DDBJ whole genome shotgun (WGS) entry which is preliminary data.</text>
</comment>
<dbReference type="InterPro" id="IPR036188">
    <property type="entry name" value="FAD/NAD-bd_sf"/>
</dbReference>
<protein>
    <recommendedName>
        <fullName evidence="5">Glucose-methanol-choline oxidoreductase N-terminal domain-containing protein</fullName>
    </recommendedName>
</protein>
<dbReference type="Gene3D" id="3.50.50.60">
    <property type="entry name" value="FAD/NAD(P)-binding domain"/>
    <property type="match status" value="1"/>
</dbReference>
<dbReference type="InterPro" id="IPR000172">
    <property type="entry name" value="GMC_OxRdtase_N"/>
</dbReference>
<keyword evidence="7" id="KW-1185">Reference proteome</keyword>
<dbReference type="InterPro" id="IPR007867">
    <property type="entry name" value="GMC_OxRtase_C"/>
</dbReference>
<evidence type="ECO:0000259" key="5">
    <source>
        <dbReference type="PROSITE" id="PS00624"/>
    </source>
</evidence>
<dbReference type="Gene3D" id="3.30.560.10">
    <property type="entry name" value="Glucose Oxidase, domain 3"/>
    <property type="match status" value="1"/>
</dbReference>
<keyword evidence="3" id="KW-0285">Flavoprotein</keyword>
<accession>A0ABQ7QNI2</accession>
<comment type="cofactor">
    <cofactor evidence="1">
        <name>FAD</name>
        <dbReference type="ChEBI" id="CHEBI:57692"/>
    </cofactor>
</comment>
<evidence type="ECO:0000256" key="2">
    <source>
        <dbReference type="ARBA" id="ARBA00010790"/>
    </source>
</evidence>